<name>A0ABS0XP83_9SPHN</name>
<sequence>MPDSIISRARRMYDERRRRRAIFPPGLLSDHAWDILLWIFIETAHDRPVTATEAAAAAMVSVDVGNRWIAALGQAGLLVPLPTSVDPRSPVLLSDDGVRDIRAYLEGVVPAI</sequence>
<keyword evidence="2" id="KW-1185">Reference proteome</keyword>
<evidence type="ECO:0000313" key="1">
    <source>
        <dbReference type="EMBL" id="MBJ6121855.1"/>
    </source>
</evidence>
<dbReference type="RefSeq" id="WP_199037042.1">
    <property type="nucleotide sequence ID" value="NZ_JAELXS010000004.1"/>
</dbReference>
<organism evidence="1 2">
    <name type="scientific">Sphingomonas mollis</name>
    <dbReference type="NCBI Taxonomy" id="2795726"/>
    <lineage>
        <taxon>Bacteria</taxon>
        <taxon>Pseudomonadati</taxon>
        <taxon>Pseudomonadota</taxon>
        <taxon>Alphaproteobacteria</taxon>
        <taxon>Sphingomonadales</taxon>
        <taxon>Sphingomonadaceae</taxon>
        <taxon>Sphingomonas</taxon>
    </lineage>
</organism>
<evidence type="ECO:0008006" key="3">
    <source>
        <dbReference type="Google" id="ProtNLM"/>
    </source>
</evidence>
<accession>A0ABS0XP83</accession>
<comment type="caution">
    <text evidence="1">The sequence shown here is derived from an EMBL/GenBank/DDBJ whole genome shotgun (WGS) entry which is preliminary data.</text>
</comment>
<reference evidence="2" key="1">
    <citation type="submission" date="2020-12" db="EMBL/GenBank/DDBJ databases">
        <title>Hymenobacter sp.</title>
        <authorList>
            <person name="Kim M.K."/>
        </authorList>
    </citation>
    <scope>NUCLEOTIDE SEQUENCE [LARGE SCALE GENOMIC DNA]</scope>
    <source>
        <strain evidence="2">BT553</strain>
    </source>
</reference>
<dbReference type="Gene3D" id="1.10.10.10">
    <property type="entry name" value="Winged helix-like DNA-binding domain superfamily/Winged helix DNA-binding domain"/>
    <property type="match status" value="1"/>
</dbReference>
<dbReference type="Proteomes" id="UP000640426">
    <property type="component" value="Unassembled WGS sequence"/>
</dbReference>
<gene>
    <name evidence="1" type="ORF">JAO74_08635</name>
</gene>
<dbReference type="InterPro" id="IPR036388">
    <property type="entry name" value="WH-like_DNA-bd_sf"/>
</dbReference>
<dbReference type="EMBL" id="JAELXS010000004">
    <property type="protein sequence ID" value="MBJ6121855.1"/>
    <property type="molecule type" value="Genomic_DNA"/>
</dbReference>
<evidence type="ECO:0000313" key="2">
    <source>
        <dbReference type="Proteomes" id="UP000640426"/>
    </source>
</evidence>
<protein>
    <recommendedName>
        <fullName evidence="3">MarR family transcriptional regulator</fullName>
    </recommendedName>
</protein>
<proteinExistence type="predicted"/>